<dbReference type="GO" id="GO:0007154">
    <property type="term" value="P:cell communication"/>
    <property type="evidence" value="ECO:0007669"/>
    <property type="project" value="InterPro"/>
</dbReference>
<keyword evidence="7" id="KW-1185">Reference proteome</keyword>
<dbReference type="GO" id="GO:0030001">
    <property type="term" value="P:metal ion transport"/>
    <property type="evidence" value="ECO:0007669"/>
    <property type="project" value="TreeGrafter"/>
</dbReference>
<feature type="domain" description="Calx-beta" evidence="5">
    <location>
        <begin position="6"/>
        <end position="75"/>
    </location>
</feature>
<dbReference type="InterPro" id="IPR051171">
    <property type="entry name" value="CaCA"/>
</dbReference>
<accession>A0AA35T2I4</accession>
<proteinExistence type="predicted"/>
<dbReference type="PANTHER" id="PTHR11878:SF65">
    <property type="entry name" value="NA_CA-EXCHANGE PROTEIN, ISOFORM G"/>
    <property type="match status" value="1"/>
</dbReference>
<feature type="domain" description="Calx-beta" evidence="5">
    <location>
        <begin position="188"/>
        <end position="307"/>
    </location>
</feature>
<dbReference type="Pfam" id="PF03160">
    <property type="entry name" value="Calx-beta"/>
    <property type="match status" value="2"/>
</dbReference>
<keyword evidence="4" id="KW-0406">Ion transport</keyword>
<evidence type="ECO:0000256" key="1">
    <source>
        <dbReference type="ARBA" id="ARBA00022729"/>
    </source>
</evidence>
<keyword evidence="4" id="KW-0813">Transport</keyword>
<name>A0AA35T2I4_GEOBA</name>
<evidence type="ECO:0000313" key="7">
    <source>
        <dbReference type="Proteomes" id="UP001174909"/>
    </source>
</evidence>
<dbReference type="InterPro" id="IPR038081">
    <property type="entry name" value="CalX-like_sf"/>
</dbReference>
<evidence type="ECO:0000259" key="5">
    <source>
        <dbReference type="Pfam" id="PF03160"/>
    </source>
</evidence>
<organism evidence="6 7">
    <name type="scientific">Geodia barretti</name>
    <name type="common">Barrett's horny sponge</name>
    <dbReference type="NCBI Taxonomy" id="519541"/>
    <lineage>
        <taxon>Eukaryota</taxon>
        <taxon>Metazoa</taxon>
        <taxon>Porifera</taxon>
        <taxon>Demospongiae</taxon>
        <taxon>Heteroscleromorpha</taxon>
        <taxon>Tetractinellida</taxon>
        <taxon>Astrophorina</taxon>
        <taxon>Geodiidae</taxon>
        <taxon>Geodia</taxon>
    </lineage>
</organism>
<protein>
    <recommendedName>
        <fullName evidence="5">Calx-beta domain-containing protein</fullName>
    </recommendedName>
</protein>
<keyword evidence="1" id="KW-0732">Signal</keyword>
<dbReference type="EMBL" id="CASHTH010003099">
    <property type="protein sequence ID" value="CAI8040288.1"/>
    <property type="molecule type" value="Genomic_DNA"/>
</dbReference>
<dbReference type="SUPFAM" id="SSF141072">
    <property type="entry name" value="CalX-like"/>
    <property type="match status" value="3"/>
</dbReference>
<dbReference type="InterPro" id="IPR003644">
    <property type="entry name" value="Calx_beta"/>
</dbReference>
<keyword evidence="3" id="KW-0106">Calcium</keyword>
<dbReference type="GO" id="GO:0016020">
    <property type="term" value="C:membrane"/>
    <property type="evidence" value="ECO:0007669"/>
    <property type="project" value="InterPro"/>
</dbReference>
<keyword evidence="2" id="KW-0677">Repeat</keyword>
<dbReference type="Proteomes" id="UP001174909">
    <property type="component" value="Unassembled WGS sequence"/>
</dbReference>
<evidence type="ECO:0000256" key="2">
    <source>
        <dbReference type="ARBA" id="ARBA00022737"/>
    </source>
</evidence>
<dbReference type="Gene3D" id="2.60.40.2030">
    <property type="match status" value="2"/>
</dbReference>
<evidence type="ECO:0000256" key="4">
    <source>
        <dbReference type="ARBA" id="ARBA00023065"/>
    </source>
</evidence>
<comment type="caution">
    <text evidence="6">The sequence shown here is derived from an EMBL/GenBank/DDBJ whole genome shotgun (WGS) entry which is preliminary data.</text>
</comment>
<dbReference type="AlphaFoldDB" id="A0AA35T2I4"/>
<reference evidence="6" key="1">
    <citation type="submission" date="2023-03" db="EMBL/GenBank/DDBJ databases">
        <authorList>
            <person name="Steffen K."/>
            <person name="Cardenas P."/>
        </authorList>
    </citation>
    <scope>NUCLEOTIDE SEQUENCE</scope>
</reference>
<gene>
    <name evidence="6" type="ORF">GBAR_LOCUS22458</name>
</gene>
<evidence type="ECO:0000256" key="3">
    <source>
        <dbReference type="ARBA" id="ARBA00022837"/>
    </source>
</evidence>
<dbReference type="PANTHER" id="PTHR11878">
    <property type="entry name" value="SODIUM/CALCIUM EXCHANGER"/>
    <property type="match status" value="1"/>
</dbReference>
<evidence type="ECO:0000313" key="6">
    <source>
        <dbReference type="EMBL" id="CAI8040288.1"/>
    </source>
</evidence>
<sequence length="442" mass="48703">MTLMVAGSPLDFIPTSRLLTFEPYSSRMCITIDIVDDAAVENTESFTVSLSRTGGLDSRVQLRQLTSTIEITDDDTGATVELVTGSLSVTEGHVVSFCAVVSIHDTGCAVAFDFNISLSFRGSAEAAVDYGNIPMAYTVPACQNLTCVNVTIVDDDIVEKDETIEITGSVSDRRIRMTGGTKFITITDNDSAVVGLRSVFLMVRENVGQTTVCAVIEHRKSIAFPFDIKFTFIPQSATRPYDFTTGVVYDRYDPEQNEACVSLAIVDSVDVELPESLLVEIELREPNPVIRMSPDMSVGYIQIMDDDIAVIGLERTAYYLNSGSDDVQVCVLISRPTPSQTSCPISFPMDIIFRLSTEAADVFEVDETQTLTEGHGIERVDMQDSVLLYNSCQRKFCFDVSLKIETRPESGERFIISVERSPDHGRSTMLDSDKMSGFIEIR</sequence>